<evidence type="ECO:0000313" key="2">
    <source>
        <dbReference type="EMBL" id="MBO7744489.1"/>
    </source>
</evidence>
<feature type="transmembrane region" description="Helical" evidence="1">
    <location>
        <begin position="271"/>
        <end position="290"/>
    </location>
</feature>
<feature type="transmembrane region" description="Helical" evidence="1">
    <location>
        <begin position="335"/>
        <end position="354"/>
    </location>
</feature>
<keyword evidence="3" id="KW-1185">Reference proteome</keyword>
<dbReference type="Pfam" id="PF13795">
    <property type="entry name" value="HupE_UreJ_2"/>
    <property type="match status" value="1"/>
</dbReference>
<organism evidence="2 3">
    <name type="scientific">Paenibacillus artemisiicola</name>
    <dbReference type="NCBI Taxonomy" id="1172618"/>
    <lineage>
        <taxon>Bacteria</taxon>
        <taxon>Bacillati</taxon>
        <taxon>Bacillota</taxon>
        <taxon>Bacilli</taxon>
        <taxon>Bacillales</taxon>
        <taxon>Paenibacillaceae</taxon>
        <taxon>Paenibacillus</taxon>
    </lineage>
</organism>
<reference evidence="2 3" key="1">
    <citation type="submission" date="2021-03" db="EMBL/GenBank/DDBJ databases">
        <title>Paenibacillus artemisicola MWE-103 whole genome sequence.</title>
        <authorList>
            <person name="Ham Y.J."/>
        </authorList>
    </citation>
    <scope>NUCLEOTIDE SEQUENCE [LARGE SCALE GENOMIC DNA]</scope>
    <source>
        <strain evidence="2 3">MWE-103</strain>
    </source>
</reference>
<gene>
    <name evidence="2" type="ORF">I8J29_09800</name>
</gene>
<feature type="transmembrane region" description="Helical" evidence="1">
    <location>
        <begin position="361"/>
        <end position="380"/>
    </location>
</feature>
<dbReference type="RefSeq" id="WP_208847427.1">
    <property type="nucleotide sequence ID" value="NZ_JAGGDJ010000004.1"/>
</dbReference>
<evidence type="ECO:0000256" key="1">
    <source>
        <dbReference type="SAM" id="Phobius"/>
    </source>
</evidence>
<keyword evidence="1" id="KW-1133">Transmembrane helix</keyword>
<protein>
    <submittedName>
        <fullName evidence="2">HupE/UreJ family protein</fullName>
    </submittedName>
</protein>
<keyword evidence="1" id="KW-0812">Transmembrane</keyword>
<feature type="transmembrane region" description="Helical" evidence="1">
    <location>
        <begin position="246"/>
        <end position="265"/>
    </location>
</feature>
<evidence type="ECO:0000313" key="3">
    <source>
        <dbReference type="Proteomes" id="UP000670947"/>
    </source>
</evidence>
<dbReference type="EMBL" id="JAGGDJ010000004">
    <property type="protein sequence ID" value="MBO7744489.1"/>
    <property type="molecule type" value="Genomic_DNA"/>
</dbReference>
<sequence>MKKKRVHRMRRQGFKKLAALFLGIALLLFAATPVFAHDLYLGSSKWAFGKDRILSTIEFDPGLFEQIKGIKELGYDLDHLTEEQLRDLTTKVIQPYIDEKLSVSINDRVYPEKVVKLEREGTLWKIWLKISDLNFDWQENQVSIAYHLLFEETSNQHVNIGYVYYTDADDDAVQAVFDKTQPNLQYIFDSNHTVWNFSDKTAAFLTDIATFVVLGIKHILTGYDHIAFLLALIVIGLSVREAIKIITSFTVAHSITLLLAAMNIVNLNAKFVESVIALSICYIAVENLFSKQVNYRWLVTFMFGLVHGFGFASVLREYVADKENLVRSVVSFNVGVELGQLAILLVALPLLYLIRKRFSPRTVTVAASAAIFLVGFLWFVDRLFNLQWVPF</sequence>
<accession>A0ABS3W850</accession>
<comment type="caution">
    <text evidence="2">The sequence shown here is derived from an EMBL/GenBank/DDBJ whole genome shotgun (WGS) entry which is preliminary data.</text>
</comment>
<name>A0ABS3W850_9BACL</name>
<dbReference type="Proteomes" id="UP000670947">
    <property type="component" value="Unassembled WGS sequence"/>
</dbReference>
<dbReference type="InterPro" id="IPR032809">
    <property type="entry name" value="Put_HupE_UreJ"/>
</dbReference>
<proteinExistence type="predicted"/>
<feature type="transmembrane region" description="Helical" evidence="1">
    <location>
        <begin position="297"/>
        <end position="315"/>
    </location>
</feature>
<keyword evidence="1" id="KW-0472">Membrane</keyword>
<feature type="transmembrane region" description="Helical" evidence="1">
    <location>
        <begin position="220"/>
        <end position="239"/>
    </location>
</feature>